<organism evidence="4 5">
    <name type="scientific">Paenibacillus sonchi</name>
    <dbReference type="NCBI Taxonomy" id="373687"/>
    <lineage>
        <taxon>Bacteria</taxon>
        <taxon>Bacillati</taxon>
        <taxon>Bacillota</taxon>
        <taxon>Bacilli</taxon>
        <taxon>Bacillales</taxon>
        <taxon>Paenibacillaceae</taxon>
        <taxon>Paenibacillus</taxon>
        <taxon>Paenibacillus sonchi group</taxon>
    </lineage>
</organism>
<dbReference type="InterPro" id="IPR054363">
    <property type="entry name" value="GH95_cat"/>
</dbReference>
<dbReference type="Gene3D" id="2.60.40.1180">
    <property type="entry name" value="Golgi alpha-mannosidase II"/>
    <property type="match status" value="1"/>
</dbReference>
<dbReference type="SUPFAM" id="SSF48208">
    <property type="entry name" value="Six-hairpin glycosidases"/>
    <property type="match status" value="1"/>
</dbReference>
<dbReference type="Proteomes" id="UP000595841">
    <property type="component" value="Chromosome"/>
</dbReference>
<reference evidence="4 5" key="1">
    <citation type="submission" date="2021-01" db="EMBL/GenBank/DDBJ databases">
        <title>Whole genome sequence of Paenibacillus sonchi LMG 24727 for comparative genomics.</title>
        <authorList>
            <person name="Lee G."/>
            <person name="Kim M.-J."/>
            <person name="Lim K."/>
            <person name="Shin J.-H."/>
        </authorList>
    </citation>
    <scope>NUCLEOTIDE SEQUENCE [LARGE SCALE GENOMIC DNA]</scope>
    <source>
        <strain evidence="4 5">LMG 24727</strain>
    </source>
</reference>
<dbReference type="GO" id="GO:0004560">
    <property type="term" value="F:alpha-L-fucosidase activity"/>
    <property type="evidence" value="ECO:0007669"/>
    <property type="project" value="InterPro"/>
</dbReference>
<accession>A0A974PDF0</accession>
<dbReference type="PANTHER" id="PTHR31084">
    <property type="entry name" value="ALPHA-L-FUCOSIDASE 2"/>
    <property type="match status" value="1"/>
</dbReference>
<keyword evidence="4" id="KW-0378">Hydrolase</keyword>
<dbReference type="FunFam" id="1.50.10.10:FF:000028">
    <property type="entry name" value="Alpha-L-fucosidase 2"/>
    <property type="match status" value="1"/>
</dbReference>
<feature type="domain" description="Glycosyl hydrolase family 95 catalytic" evidence="3">
    <location>
        <begin position="293"/>
        <end position="697"/>
    </location>
</feature>
<dbReference type="Pfam" id="PF14498">
    <property type="entry name" value="Glyco_hyd_65N_2"/>
    <property type="match status" value="1"/>
</dbReference>
<evidence type="ECO:0000259" key="2">
    <source>
        <dbReference type="Pfam" id="PF21307"/>
    </source>
</evidence>
<gene>
    <name evidence="4" type="ORF">JI735_04470</name>
</gene>
<dbReference type="AlphaFoldDB" id="A0A974PDF0"/>
<dbReference type="PANTHER" id="PTHR31084:SF0">
    <property type="entry name" value="ALPHA-L-FUCOSIDASE 2"/>
    <property type="match status" value="1"/>
</dbReference>
<name>A0A974PDF0_9BACL</name>
<evidence type="ECO:0000313" key="5">
    <source>
        <dbReference type="Proteomes" id="UP000595841"/>
    </source>
</evidence>
<dbReference type="KEGG" id="pson:JI735_04470"/>
<feature type="domain" description="Glycosyl hydrolase family 95 N-terminal" evidence="1">
    <location>
        <begin position="14"/>
        <end position="266"/>
    </location>
</feature>
<keyword evidence="5" id="KW-1185">Reference proteome</keyword>
<protein>
    <submittedName>
        <fullName evidence="4">Glycoside hydrolase family 95 protein</fullName>
    </submittedName>
</protein>
<dbReference type="InterPro" id="IPR013780">
    <property type="entry name" value="Glyco_hydro_b"/>
</dbReference>
<dbReference type="GO" id="GO:0005975">
    <property type="term" value="P:carbohydrate metabolic process"/>
    <property type="evidence" value="ECO:0007669"/>
    <property type="project" value="InterPro"/>
</dbReference>
<dbReference type="Gene3D" id="2.70.98.50">
    <property type="entry name" value="putative glycoside hydrolase family protein from bacillus halodurans"/>
    <property type="match status" value="1"/>
</dbReference>
<dbReference type="EMBL" id="CP068595">
    <property type="protein sequence ID" value="QQZ61954.1"/>
    <property type="molecule type" value="Genomic_DNA"/>
</dbReference>
<dbReference type="Pfam" id="PF21307">
    <property type="entry name" value="Glyco_hydro_95_C"/>
    <property type="match status" value="1"/>
</dbReference>
<proteinExistence type="predicted"/>
<dbReference type="RefSeq" id="WP_202677104.1">
    <property type="nucleotide sequence ID" value="NZ_CP068595.1"/>
</dbReference>
<dbReference type="InterPro" id="IPR049053">
    <property type="entry name" value="AFCA-like_C"/>
</dbReference>
<dbReference type="PIRSF" id="PIRSF007663">
    <property type="entry name" value="UCP007663"/>
    <property type="match status" value="1"/>
</dbReference>
<dbReference type="InterPro" id="IPR008928">
    <property type="entry name" value="6-hairpin_glycosidase_sf"/>
</dbReference>
<feature type="domain" description="Alpha fucosidase A-like C-terminal" evidence="2">
    <location>
        <begin position="699"/>
        <end position="787"/>
    </location>
</feature>
<dbReference type="InterPro" id="IPR027414">
    <property type="entry name" value="GH95_N_dom"/>
</dbReference>
<dbReference type="InterPro" id="IPR016518">
    <property type="entry name" value="Alpha-L-fucosidase"/>
</dbReference>
<evidence type="ECO:0000313" key="4">
    <source>
        <dbReference type="EMBL" id="QQZ61954.1"/>
    </source>
</evidence>
<evidence type="ECO:0000259" key="3">
    <source>
        <dbReference type="Pfam" id="PF22124"/>
    </source>
</evidence>
<evidence type="ECO:0000259" key="1">
    <source>
        <dbReference type="Pfam" id="PF14498"/>
    </source>
</evidence>
<dbReference type="Pfam" id="PF22124">
    <property type="entry name" value="Glyco_hydro_95_cat"/>
    <property type="match status" value="1"/>
</dbReference>
<sequence length="794" mass="86956">MYVGESRDTGRHKLWYNRPAAVWEEALPVGNGRLGGIIFGGVEEELIQLNEDTLWSGFPRDTTNYEALRHLAPAKQLVAEGKYKEAEALIDAKMLGSRTESYQPLGDLRIRFDLAGPVEDYRRELDLEQALAAVSYTAGGVKIVREVLASRPDELIAIHIRAEGMGELNVLPDFTAELSSPHPSRFRMTPDGTLIMNGRAPSHVADNYAGDHPRSVLYEEGLGISYAAALEIRTDGGACTAENGSLSVSGANAVTIRLAAATDYAGYDRMPGRGGTVPSELCLKQLASASQAYAELRLLHIRDHQTLFRRVSLELAPASSLAELPTDDRLAHYREGQADPALEVLLFQYGRYLMIAGSRPGTQALNLQGIWNPHVQPPWNSNYTTNINAEMNYWPAEPCGLGECHEPLMDLITELSLAGRRTANIHYGARGWSVHHNTDLWRMTTPSDGLSMWAFWPMGGVWLSRHLWERYAFRPDRAFLQDTAFPVLKGAALFCQDFLVELPDGRLTTGLSTSPENVFLTGEGEPCSVSAGSAMDMSLIAELFSHCIQAAEILDTEPEFRRELTAKRARLAHPGIAPDGRIREWNRDFAEKEPGHRHVSHLYGLYPGNVISPDKTPELAAAAALSLETRLESGGGHTGWSASWLLNLYARLQDGEKAYRCVRRILEAATLPNLFGNHPPFQIDGNFGVAAGIAEMLLQSHQNGLKLLPALPGSWSGGRVSGLRARGGFIVDMEWSGGQLVRAVLVSTHGYPCSVSGSLPLTLQKPDGTLSDAGAVFETIAGETYILIPQHKKN</sequence>